<organism evidence="2 3">
    <name type="scientific">Heterodermia speciosa</name>
    <dbReference type="NCBI Taxonomy" id="116794"/>
    <lineage>
        <taxon>Eukaryota</taxon>
        <taxon>Fungi</taxon>
        <taxon>Dikarya</taxon>
        <taxon>Ascomycota</taxon>
        <taxon>Pezizomycotina</taxon>
        <taxon>Lecanoromycetes</taxon>
        <taxon>OSLEUM clade</taxon>
        <taxon>Lecanoromycetidae</taxon>
        <taxon>Caliciales</taxon>
        <taxon>Physciaceae</taxon>
        <taxon>Heterodermia</taxon>
    </lineage>
</organism>
<dbReference type="Proteomes" id="UP000664521">
    <property type="component" value="Unassembled WGS sequence"/>
</dbReference>
<name>A0A8H3IPB1_9LECA</name>
<feature type="region of interest" description="Disordered" evidence="1">
    <location>
        <begin position="1"/>
        <end position="83"/>
    </location>
</feature>
<comment type="caution">
    <text evidence="2">The sequence shown here is derived from an EMBL/GenBank/DDBJ whole genome shotgun (WGS) entry which is preliminary data.</text>
</comment>
<accession>A0A8H3IPB1</accession>
<evidence type="ECO:0000256" key="1">
    <source>
        <dbReference type="SAM" id="MobiDB-lite"/>
    </source>
</evidence>
<sequence length="83" mass="9632">MTVELAQTGEGQGPFVWPDPPEDMSPWGRKKERNKDYIPHATRRQELTKQAEKDREMKVPDDADDLSRQAQELLNGKEKWKPA</sequence>
<keyword evidence="3" id="KW-1185">Reference proteome</keyword>
<reference evidence="2" key="1">
    <citation type="submission" date="2021-03" db="EMBL/GenBank/DDBJ databases">
        <authorList>
            <person name="Tagirdzhanova G."/>
        </authorList>
    </citation>
    <scope>NUCLEOTIDE SEQUENCE</scope>
</reference>
<dbReference type="EMBL" id="CAJPDS010000047">
    <property type="protein sequence ID" value="CAF9928345.1"/>
    <property type="molecule type" value="Genomic_DNA"/>
</dbReference>
<protein>
    <submittedName>
        <fullName evidence="2">Uncharacterized protein</fullName>
    </submittedName>
</protein>
<proteinExistence type="predicted"/>
<dbReference type="OrthoDB" id="275582at2759"/>
<feature type="compositionally biased region" description="Basic and acidic residues" evidence="1">
    <location>
        <begin position="33"/>
        <end position="67"/>
    </location>
</feature>
<dbReference type="AlphaFoldDB" id="A0A8H3IPB1"/>
<gene>
    <name evidence="2" type="ORF">HETSPECPRED_006809</name>
</gene>
<evidence type="ECO:0000313" key="3">
    <source>
        <dbReference type="Proteomes" id="UP000664521"/>
    </source>
</evidence>
<evidence type="ECO:0000313" key="2">
    <source>
        <dbReference type="EMBL" id="CAF9928345.1"/>
    </source>
</evidence>